<sequence length="100" mass="11599">MAFENYVQPSILHFDGHHYDHWSMLMENFLRSKECWIVVEAGVPEPTASADAAQRAEIEKEKLKDLKAKNYLFQAIDQAILETILNKSTSKTIWDSMKKK</sequence>
<dbReference type="PANTHER" id="PTHR35317">
    <property type="entry name" value="OS04G0629600 PROTEIN"/>
    <property type="match status" value="1"/>
</dbReference>
<comment type="caution">
    <text evidence="1">The sequence shown here is derived from an EMBL/GenBank/DDBJ whole genome shotgun (WGS) entry which is preliminary data.</text>
</comment>
<name>A0AAV5JVI0_9ROSI</name>
<dbReference type="PANTHER" id="PTHR35317:SF27">
    <property type="entry name" value="RETROVIRUS-RELATED POL POLYPROTEIN FROM TRANSPOSON TNT 1-94"/>
    <property type="match status" value="1"/>
</dbReference>
<evidence type="ECO:0008006" key="3">
    <source>
        <dbReference type="Google" id="ProtNLM"/>
    </source>
</evidence>
<reference evidence="1 2" key="1">
    <citation type="journal article" date="2021" name="Commun. Biol.">
        <title>The genome of Shorea leprosula (Dipterocarpaceae) highlights the ecological relevance of drought in aseasonal tropical rainforests.</title>
        <authorList>
            <person name="Ng K.K.S."/>
            <person name="Kobayashi M.J."/>
            <person name="Fawcett J.A."/>
            <person name="Hatakeyama M."/>
            <person name="Paape T."/>
            <person name="Ng C.H."/>
            <person name="Ang C.C."/>
            <person name="Tnah L.H."/>
            <person name="Lee C.T."/>
            <person name="Nishiyama T."/>
            <person name="Sese J."/>
            <person name="O'Brien M.J."/>
            <person name="Copetti D."/>
            <person name="Mohd Noor M.I."/>
            <person name="Ong R.C."/>
            <person name="Putra M."/>
            <person name="Sireger I.Z."/>
            <person name="Indrioko S."/>
            <person name="Kosugi Y."/>
            <person name="Izuno A."/>
            <person name="Isagi Y."/>
            <person name="Lee S.L."/>
            <person name="Shimizu K.K."/>
        </authorList>
    </citation>
    <scope>NUCLEOTIDE SEQUENCE [LARGE SCALE GENOMIC DNA]</scope>
    <source>
        <strain evidence="1">214</strain>
    </source>
</reference>
<keyword evidence="2" id="KW-1185">Reference proteome</keyword>
<protein>
    <recommendedName>
        <fullName evidence="3">DUF4219 domain-containing protein</fullName>
    </recommendedName>
</protein>
<dbReference type="AlphaFoldDB" id="A0AAV5JVI0"/>
<proteinExistence type="predicted"/>
<organism evidence="1 2">
    <name type="scientific">Rubroshorea leprosula</name>
    <dbReference type="NCBI Taxonomy" id="152421"/>
    <lineage>
        <taxon>Eukaryota</taxon>
        <taxon>Viridiplantae</taxon>
        <taxon>Streptophyta</taxon>
        <taxon>Embryophyta</taxon>
        <taxon>Tracheophyta</taxon>
        <taxon>Spermatophyta</taxon>
        <taxon>Magnoliopsida</taxon>
        <taxon>eudicotyledons</taxon>
        <taxon>Gunneridae</taxon>
        <taxon>Pentapetalae</taxon>
        <taxon>rosids</taxon>
        <taxon>malvids</taxon>
        <taxon>Malvales</taxon>
        <taxon>Dipterocarpaceae</taxon>
        <taxon>Rubroshorea</taxon>
    </lineage>
</organism>
<evidence type="ECO:0000313" key="2">
    <source>
        <dbReference type="Proteomes" id="UP001054252"/>
    </source>
</evidence>
<dbReference type="EMBL" id="BPVZ01000040">
    <property type="protein sequence ID" value="GKV14305.1"/>
    <property type="molecule type" value="Genomic_DNA"/>
</dbReference>
<accession>A0AAV5JVI0</accession>
<gene>
    <name evidence="1" type="ORF">SLEP1_g25200</name>
</gene>
<dbReference type="Proteomes" id="UP001054252">
    <property type="component" value="Unassembled WGS sequence"/>
</dbReference>
<dbReference type="Pfam" id="PF14223">
    <property type="entry name" value="Retrotran_gag_2"/>
    <property type="match status" value="1"/>
</dbReference>
<evidence type="ECO:0000313" key="1">
    <source>
        <dbReference type="EMBL" id="GKV14305.1"/>
    </source>
</evidence>